<sequence length="96" mass="11180">MSVPKFLQPYLASYDLSKLDKDSKAVREEIITQVLNLGDREAVGWVFDNYNMDQVRDVLKKPKRGLWFEESLNFWQKILGIEAKDSLNKDAIFTNP</sequence>
<protein>
    <submittedName>
        <fullName evidence="1">Uncharacterized protein</fullName>
    </submittedName>
</protein>
<organism evidence="1 2">
    <name type="scientific">Candidatus Woesebacteria bacterium RBG_16_42_24</name>
    <dbReference type="NCBI Taxonomy" id="1802485"/>
    <lineage>
        <taxon>Bacteria</taxon>
        <taxon>Candidatus Woeseibacteriota</taxon>
    </lineage>
</organism>
<proteinExistence type="predicted"/>
<dbReference type="STRING" id="1802485.A2V97_01275"/>
<comment type="caution">
    <text evidence="1">The sequence shown here is derived from an EMBL/GenBank/DDBJ whole genome shotgun (WGS) entry which is preliminary data.</text>
</comment>
<dbReference type="Proteomes" id="UP000177382">
    <property type="component" value="Unassembled WGS sequence"/>
</dbReference>
<gene>
    <name evidence="1" type="ORF">A2V97_01275</name>
</gene>
<dbReference type="AlphaFoldDB" id="A0A1F7XLL2"/>
<evidence type="ECO:0000313" key="2">
    <source>
        <dbReference type="Proteomes" id="UP000177382"/>
    </source>
</evidence>
<name>A0A1F7XLL2_9BACT</name>
<evidence type="ECO:0000313" key="1">
    <source>
        <dbReference type="EMBL" id="OGM15248.1"/>
    </source>
</evidence>
<dbReference type="EMBL" id="MGFX01000006">
    <property type="protein sequence ID" value="OGM15248.1"/>
    <property type="molecule type" value="Genomic_DNA"/>
</dbReference>
<accession>A0A1F7XLL2</accession>
<reference evidence="1 2" key="1">
    <citation type="journal article" date="2016" name="Nat. Commun.">
        <title>Thousands of microbial genomes shed light on interconnected biogeochemical processes in an aquifer system.</title>
        <authorList>
            <person name="Anantharaman K."/>
            <person name="Brown C.T."/>
            <person name="Hug L.A."/>
            <person name="Sharon I."/>
            <person name="Castelle C.J."/>
            <person name="Probst A.J."/>
            <person name="Thomas B.C."/>
            <person name="Singh A."/>
            <person name="Wilkins M.J."/>
            <person name="Karaoz U."/>
            <person name="Brodie E.L."/>
            <person name="Williams K.H."/>
            <person name="Hubbard S.S."/>
            <person name="Banfield J.F."/>
        </authorList>
    </citation>
    <scope>NUCLEOTIDE SEQUENCE [LARGE SCALE GENOMIC DNA]</scope>
</reference>